<protein>
    <submittedName>
        <fullName evidence="4">Uncharacterized protein</fullName>
    </submittedName>
</protein>
<dbReference type="AlphaFoldDB" id="A0A815JTV9"/>
<dbReference type="Proteomes" id="UP000663836">
    <property type="component" value="Unassembled WGS sequence"/>
</dbReference>
<dbReference type="EMBL" id="CAJNOT010000882">
    <property type="protein sequence ID" value="CAF1101485.1"/>
    <property type="molecule type" value="Genomic_DNA"/>
</dbReference>
<feature type="transmembrane region" description="Helical" evidence="1">
    <location>
        <begin position="80"/>
        <end position="104"/>
    </location>
</feature>
<evidence type="ECO:0000313" key="5">
    <source>
        <dbReference type="EMBL" id="CAF3686193.1"/>
    </source>
</evidence>
<feature type="transmembrane region" description="Helical" evidence="1">
    <location>
        <begin position="124"/>
        <end position="142"/>
    </location>
</feature>
<feature type="transmembrane region" description="Helical" evidence="1">
    <location>
        <begin position="33"/>
        <end position="59"/>
    </location>
</feature>
<keyword evidence="1" id="KW-0472">Membrane</keyword>
<evidence type="ECO:0000313" key="4">
    <source>
        <dbReference type="EMBL" id="CAF1386717.1"/>
    </source>
</evidence>
<dbReference type="Proteomes" id="UP000663870">
    <property type="component" value="Unassembled WGS sequence"/>
</dbReference>
<feature type="transmembrane region" description="Helical" evidence="1">
    <location>
        <begin position="195"/>
        <end position="219"/>
    </location>
</feature>
<gene>
    <name evidence="5" type="ORF">JBS370_LOCUS8534</name>
    <name evidence="4" type="ORF">JXQ802_LOCUS33981</name>
    <name evidence="3" type="ORF">PYM288_LOCUS22151</name>
    <name evidence="2" type="ORF">ZHD862_LOCUS17623</name>
</gene>
<evidence type="ECO:0000313" key="6">
    <source>
        <dbReference type="Proteomes" id="UP000663870"/>
    </source>
</evidence>
<reference evidence="4" key="1">
    <citation type="submission" date="2021-02" db="EMBL/GenBank/DDBJ databases">
        <authorList>
            <person name="Nowell W R."/>
        </authorList>
    </citation>
    <scope>NUCLEOTIDE SEQUENCE</scope>
</reference>
<dbReference type="EMBL" id="CAJNOL010001588">
    <property type="protein sequence ID" value="CAF1386717.1"/>
    <property type="molecule type" value="Genomic_DNA"/>
</dbReference>
<proteinExistence type="predicted"/>
<dbReference type="Proteomes" id="UP000663864">
    <property type="component" value="Unassembled WGS sequence"/>
</dbReference>
<feature type="transmembrane region" description="Helical" evidence="1">
    <location>
        <begin position="231"/>
        <end position="264"/>
    </location>
</feature>
<evidence type="ECO:0000256" key="1">
    <source>
        <dbReference type="SAM" id="Phobius"/>
    </source>
</evidence>
<organism evidence="4 6">
    <name type="scientific">Rotaria sordida</name>
    <dbReference type="NCBI Taxonomy" id="392033"/>
    <lineage>
        <taxon>Eukaryota</taxon>
        <taxon>Metazoa</taxon>
        <taxon>Spiralia</taxon>
        <taxon>Gnathifera</taxon>
        <taxon>Rotifera</taxon>
        <taxon>Eurotatoria</taxon>
        <taxon>Bdelloidea</taxon>
        <taxon>Philodinida</taxon>
        <taxon>Philodinidae</taxon>
        <taxon>Rotaria</taxon>
    </lineage>
</organism>
<evidence type="ECO:0000313" key="2">
    <source>
        <dbReference type="EMBL" id="CAF1101485.1"/>
    </source>
</evidence>
<evidence type="ECO:0000313" key="3">
    <source>
        <dbReference type="EMBL" id="CAF1149577.1"/>
    </source>
</evidence>
<keyword evidence="1" id="KW-1133">Transmembrane helix</keyword>
<dbReference type="Proteomes" id="UP000663854">
    <property type="component" value="Unassembled WGS sequence"/>
</dbReference>
<feature type="transmembrane region" description="Helical" evidence="1">
    <location>
        <begin position="151"/>
        <end position="168"/>
    </location>
</feature>
<sequence length="274" mass="30973">MFILIDIFNLAEQIGVYFIIKHDDLDEDTQQRFFFILFGVGGASVFKPLLVHPVLMVLFSISIEIGELVSYLKLLPNTTSLLVVIILFFCFEVIFHLISLIGIWDNDDQNRCRNFAKGCCSLPARILSYGLLFETQILFLFLDSRSSFRDTFYEVLMILGTFFGLSAIDKAAKRCCACFQDKDEEENTLYSAWEVFLSLLSAIESPIILIAAVVYASQALQNKDQLKTYDFVIYIIILIFYGSLLLTLALTLLCTLCLCAGAALKFLKDSLFPG</sequence>
<dbReference type="EMBL" id="CAJOBD010000546">
    <property type="protein sequence ID" value="CAF3686193.1"/>
    <property type="molecule type" value="Genomic_DNA"/>
</dbReference>
<keyword evidence="6" id="KW-1185">Reference proteome</keyword>
<accession>A0A815JTV9</accession>
<keyword evidence="1" id="KW-0812">Transmembrane</keyword>
<name>A0A815JTV9_9BILA</name>
<comment type="caution">
    <text evidence="4">The sequence shown here is derived from an EMBL/GenBank/DDBJ whole genome shotgun (WGS) entry which is preliminary data.</text>
</comment>
<dbReference type="EMBL" id="CAJNOH010000929">
    <property type="protein sequence ID" value="CAF1149577.1"/>
    <property type="molecule type" value="Genomic_DNA"/>
</dbReference>